<dbReference type="InterPro" id="IPR029058">
    <property type="entry name" value="AB_hydrolase_fold"/>
</dbReference>
<dbReference type="PANTHER" id="PTHR43265">
    <property type="entry name" value="ESTERASE ESTD"/>
    <property type="match status" value="1"/>
</dbReference>
<evidence type="ECO:0000256" key="1">
    <source>
        <dbReference type="SAM" id="Phobius"/>
    </source>
</evidence>
<dbReference type="STRING" id="1685.RY69_204"/>
<feature type="transmembrane region" description="Helical" evidence="1">
    <location>
        <begin position="526"/>
        <end position="546"/>
    </location>
</feature>
<dbReference type="PANTHER" id="PTHR43265:SF1">
    <property type="entry name" value="ESTERASE ESTD"/>
    <property type="match status" value="1"/>
</dbReference>
<organism evidence="2 3">
    <name type="scientific">Bifidobacterium breve DSM 20213 = JCM 1192</name>
    <dbReference type="NCBI Taxonomy" id="518634"/>
    <lineage>
        <taxon>Bacteria</taxon>
        <taxon>Bacillati</taxon>
        <taxon>Actinomycetota</taxon>
        <taxon>Actinomycetes</taxon>
        <taxon>Bifidobacteriales</taxon>
        <taxon>Bifidobacteriaceae</taxon>
        <taxon>Bifidobacterium</taxon>
    </lineage>
</organism>
<proteinExistence type="predicted"/>
<accession>D4BQX5</accession>
<feature type="transmembrane region" description="Helical" evidence="1">
    <location>
        <begin position="485"/>
        <end position="514"/>
    </location>
</feature>
<dbReference type="SUPFAM" id="SSF53474">
    <property type="entry name" value="alpha/beta-Hydrolases"/>
    <property type="match status" value="1"/>
</dbReference>
<dbReference type="AlphaFoldDB" id="D4BQX5"/>
<gene>
    <name evidence="2" type="ORF">BIFBRE_04504</name>
</gene>
<sequence length="582" mass="62933">MLVGEVERMTRITVRRVLNIAAIAVVIALVFSLLGWAMMPQWSTRPYSDHIAVSSPDPAIAPAHADIPHEGRYRTRETKLSIEVDDGVTLPAILREPIDAPGSRPACLFIHGSGTSGAEDFGDIANAMASAGIVTLVPAKRNDNYTVLHRDYQRFAREYSSSLDVLRSTAGVDPAKTGIYAESEGTWISTILASKRQDIAFAVLTSAPVFKGREQMAMAVSAYMHEAGAPAPVVKDTAKLMSLNYAPFDLAYADFDADHYLRSLTMPLLVNYGASDTAMPIEQGAQRIIDAARSAGNENVTVRYFVGNHQMRAGKGLFTLNLPLAQGYTQALENWVNGIAAGAQADGWATPQIAGVHPHQQFAAPQQTKSGIIGSLGVLAGIMIAGPVLMLIAVILGIAMDIVDWLRMRGALGRRVPGRNMPAGWNQPYRRDAGTHVDDDGNRHRRRNAIVVDGNRLYTLRDWRAMHANPVLAWRAMPRSVAGPIAGLGVAIMVITVLLYGYMGAVGVAAVYVMPHPRLFGIGWRVLQALTVVLVLLFAVVAERLWRHRADIMGARCAAGIIMVVAALATCTTLAFWGLFSL</sequence>
<name>D4BQX5_BIFBR</name>
<reference evidence="2 3" key="1">
    <citation type="submission" date="2010-02" db="EMBL/GenBank/DDBJ databases">
        <authorList>
            <person name="Weinstock G."/>
            <person name="Sodergren E."/>
            <person name="Clifton S."/>
            <person name="Fulton L."/>
            <person name="Fulton B."/>
            <person name="Courtney L."/>
            <person name="Fronick C."/>
            <person name="Harrison M."/>
            <person name="Strong C."/>
            <person name="Farmer C."/>
            <person name="Delahaunty K."/>
            <person name="Markovic C."/>
            <person name="Hall O."/>
            <person name="Minx P."/>
            <person name="Tomlinson C."/>
            <person name="Mitreva M."/>
            <person name="Nelson J."/>
            <person name="Hou S."/>
            <person name="Wollam A."/>
            <person name="Pepin K.H."/>
            <person name="Johnson M."/>
            <person name="Bhonagiri V."/>
            <person name="Zhang X."/>
            <person name="Suruliraj S."/>
            <person name="Warren W."/>
            <person name="Chinwalla A."/>
            <person name="Mardis E.R."/>
            <person name="Wilson R.K."/>
        </authorList>
    </citation>
    <scope>NUCLEOTIDE SEQUENCE [LARGE SCALE GENOMIC DNA]</scope>
    <source>
        <strain evidence="2 3">DSM 20213</strain>
    </source>
</reference>
<feature type="transmembrane region" description="Helical" evidence="1">
    <location>
        <begin position="372"/>
        <end position="399"/>
    </location>
</feature>
<protein>
    <recommendedName>
        <fullName evidence="4">Peptidase S9 prolyl oligopeptidase catalytic domain-containing protein</fullName>
    </recommendedName>
</protein>
<dbReference type="EMBL" id="ACCG02000012">
    <property type="protein sequence ID" value="EFE88620.1"/>
    <property type="molecule type" value="Genomic_DNA"/>
</dbReference>
<evidence type="ECO:0008006" key="4">
    <source>
        <dbReference type="Google" id="ProtNLM"/>
    </source>
</evidence>
<evidence type="ECO:0000313" key="3">
    <source>
        <dbReference type="Proteomes" id="UP000003191"/>
    </source>
</evidence>
<feature type="transmembrane region" description="Helical" evidence="1">
    <location>
        <begin position="17"/>
        <end position="39"/>
    </location>
</feature>
<dbReference type="Gene3D" id="3.40.50.1820">
    <property type="entry name" value="alpha/beta hydrolase"/>
    <property type="match status" value="1"/>
</dbReference>
<keyword evidence="1" id="KW-0812">Transmembrane</keyword>
<keyword evidence="1" id="KW-1133">Transmembrane helix</keyword>
<dbReference type="HOGENOM" id="CLU_038552_0_0_11"/>
<keyword evidence="1" id="KW-0472">Membrane</keyword>
<dbReference type="GO" id="GO:0052689">
    <property type="term" value="F:carboxylic ester hydrolase activity"/>
    <property type="evidence" value="ECO:0007669"/>
    <property type="project" value="TreeGrafter"/>
</dbReference>
<evidence type="ECO:0000313" key="2">
    <source>
        <dbReference type="EMBL" id="EFE88620.1"/>
    </source>
</evidence>
<dbReference type="Proteomes" id="UP000003191">
    <property type="component" value="Unassembled WGS sequence"/>
</dbReference>
<dbReference type="PATRIC" id="fig|518634.7.peg.1481"/>
<keyword evidence="3" id="KW-1185">Reference proteome</keyword>
<comment type="caution">
    <text evidence="2">The sequence shown here is derived from an EMBL/GenBank/DDBJ whole genome shotgun (WGS) entry which is preliminary data.</text>
</comment>
<feature type="transmembrane region" description="Helical" evidence="1">
    <location>
        <begin position="558"/>
        <end position="580"/>
    </location>
</feature>
<dbReference type="InterPro" id="IPR053145">
    <property type="entry name" value="AB_hydrolase_Est10"/>
</dbReference>